<dbReference type="Proteomes" id="UP000183085">
    <property type="component" value="Unassembled WGS sequence"/>
</dbReference>
<protein>
    <recommendedName>
        <fullName evidence="1">UBC core domain-containing protein</fullName>
    </recommendedName>
</protein>
<reference evidence="2 3" key="1">
    <citation type="journal article" date="2016" name="Environ. Microbiol.">
        <title>Genomic resolution of a cold subsurface aquifer community provides metabolic insights for novel microbes adapted to high CO concentrations.</title>
        <authorList>
            <person name="Probst A.J."/>
            <person name="Castelle C.J."/>
            <person name="Singh A."/>
            <person name="Brown C.T."/>
            <person name="Anantharaman K."/>
            <person name="Sharon I."/>
            <person name="Hug L.A."/>
            <person name="Burstein D."/>
            <person name="Emerson J.B."/>
            <person name="Thomas B.C."/>
            <person name="Banfield J.F."/>
        </authorList>
    </citation>
    <scope>NUCLEOTIDE SEQUENCE [LARGE SCALE GENOMIC DNA]</scope>
    <source>
        <strain evidence="2">CG2_30_40_21</strain>
    </source>
</reference>
<comment type="caution">
    <text evidence="2">The sequence shown here is derived from an EMBL/GenBank/DDBJ whole genome shotgun (WGS) entry which is preliminary data.</text>
</comment>
<name>A0A1J5DZI4_9BACT</name>
<dbReference type="STRING" id="1817895.AUJ95_03080"/>
<evidence type="ECO:0000259" key="1">
    <source>
        <dbReference type="Pfam" id="PF00179"/>
    </source>
</evidence>
<sequence>MYQSPRMLRLEEDYRSIQELIKKSKFITFEAFGNPPERYIVTYTCRGIKLDALSKKIIPTNFHQVEIYLPTTYPRVKPNLEWLTFIYHPNIGSNRHVCLGGWAPSETLDRLCVRLGEMIQYKNYDEFDSLNVSAATWALQNKDKLPIDTRQLEENKVDMGNPYEVKFS</sequence>
<dbReference type="Pfam" id="PF00179">
    <property type="entry name" value="UQ_con"/>
    <property type="match status" value="1"/>
</dbReference>
<accession>A0A1J5DZI4</accession>
<organism evidence="2 3">
    <name type="scientific">Candidatus Desantisbacteria bacterium CG2_30_40_21</name>
    <dbReference type="NCBI Taxonomy" id="1817895"/>
    <lineage>
        <taxon>Bacteria</taxon>
        <taxon>Candidatus Desantisiibacteriota</taxon>
    </lineage>
</organism>
<gene>
    <name evidence="2" type="ORF">AUJ95_03080</name>
</gene>
<dbReference type="InterPro" id="IPR016135">
    <property type="entry name" value="UBQ-conjugating_enzyme/RWD"/>
</dbReference>
<dbReference type="Gene3D" id="3.10.110.10">
    <property type="entry name" value="Ubiquitin Conjugating Enzyme"/>
    <property type="match status" value="1"/>
</dbReference>
<dbReference type="SUPFAM" id="SSF54495">
    <property type="entry name" value="UBC-like"/>
    <property type="match status" value="1"/>
</dbReference>
<dbReference type="AlphaFoldDB" id="A0A1J5DZI4"/>
<proteinExistence type="predicted"/>
<dbReference type="CDD" id="cd00195">
    <property type="entry name" value="UBCc_UEV"/>
    <property type="match status" value="1"/>
</dbReference>
<dbReference type="InterPro" id="IPR000608">
    <property type="entry name" value="UBC"/>
</dbReference>
<evidence type="ECO:0000313" key="2">
    <source>
        <dbReference type="EMBL" id="OIP41564.1"/>
    </source>
</evidence>
<evidence type="ECO:0000313" key="3">
    <source>
        <dbReference type="Proteomes" id="UP000183085"/>
    </source>
</evidence>
<dbReference type="EMBL" id="MNYI01000076">
    <property type="protein sequence ID" value="OIP41564.1"/>
    <property type="molecule type" value="Genomic_DNA"/>
</dbReference>
<feature type="domain" description="UBC core" evidence="1">
    <location>
        <begin position="62"/>
        <end position="142"/>
    </location>
</feature>